<dbReference type="Pfam" id="PF16119">
    <property type="entry name" value="DUF4835"/>
    <property type="match status" value="1"/>
</dbReference>
<dbReference type="Proteomes" id="UP000199031">
    <property type="component" value="Unassembled WGS sequence"/>
</dbReference>
<evidence type="ECO:0000256" key="1">
    <source>
        <dbReference type="SAM" id="SignalP"/>
    </source>
</evidence>
<protein>
    <recommendedName>
        <fullName evidence="4">DUF4835 domain-containing protein</fullName>
    </recommendedName>
</protein>
<dbReference type="STRING" id="1465490.SAMN05444277_101844"/>
<dbReference type="AlphaFoldDB" id="A0A1I5SMH8"/>
<name>A0A1I5SMH8_9BACT</name>
<accession>A0A1I5SMH8</accession>
<feature type="chain" id="PRO_5011751130" description="DUF4835 domain-containing protein" evidence="1">
    <location>
        <begin position="20"/>
        <end position="305"/>
    </location>
</feature>
<keyword evidence="1" id="KW-0732">Signal</keyword>
<sequence>MRKSLLIITMCISCSLLKAQEFQAKVVVLAQQVGTAVDKSVFTTLQNQLTNFVNSRKWTTDVYQPQEKIKCNFILTIKSVDGDNVYNASLAIQAARPVFNSSYQTALVNYQDADIQFKYVQYQQLNFNENRVQGTDALSANLTAIFAYYAYMVLGFDYDSFSPKAGDPYFLKAQNIVSNAPEAKGISGWKPFDGQRNRYWLSENMVNTKYNNIHDIIYSYYRDGLDKMYDDEEGARASVLESLSSLQDFNQQNPNTMIAQFLVQGKSQEYIGIFKKADPQSRSEASQILASVDISNAGVYKQEMK</sequence>
<evidence type="ECO:0000313" key="3">
    <source>
        <dbReference type="Proteomes" id="UP000199031"/>
    </source>
</evidence>
<dbReference type="EMBL" id="FOXQ01000001">
    <property type="protein sequence ID" value="SFP71960.1"/>
    <property type="molecule type" value="Genomic_DNA"/>
</dbReference>
<reference evidence="2 3" key="1">
    <citation type="submission" date="2016-10" db="EMBL/GenBank/DDBJ databases">
        <authorList>
            <person name="de Groot N.N."/>
        </authorList>
    </citation>
    <scope>NUCLEOTIDE SEQUENCE [LARGE SCALE GENOMIC DNA]</scope>
    <source>
        <strain evidence="2 3">DSM 28286</strain>
    </source>
</reference>
<gene>
    <name evidence="2" type="ORF">SAMN05444277_101844</name>
</gene>
<keyword evidence="3" id="KW-1185">Reference proteome</keyword>
<dbReference type="InterPro" id="IPR032274">
    <property type="entry name" value="DUF4835"/>
</dbReference>
<organism evidence="2 3">
    <name type="scientific">Parafilimonas terrae</name>
    <dbReference type="NCBI Taxonomy" id="1465490"/>
    <lineage>
        <taxon>Bacteria</taxon>
        <taxon>Pseudomonadati</taxon>
        <taxon>Bacteroidota</taxon>
        <taxon>Chitinophagia</taxon>
        <taxon>Chitinophagales</taxon>
        <taxon>Chitinophagaceae</taxon>
        <taxon>Parafilimonas</taxon>
    </lineage>
</organism>
<dbReference type="OrthoDB" id="9773381at2"/>
<proteinExistence type="predicted"/>
<evidence type="ECO:0008006" key="4">
    <source>
        <dbReference type="Google" id="ProtNLM"/>
    </source>
</evidence>
<dbReference type="RefSeq" id="WP_090655262.1">
    <property type="nucleotide sequence ID" value="NZ_FOXQ01000001.1"/>
</dbReference>
<evidence type="ECO:0000313" key="2">
    <source>
        <dbReference type="EMBL" id="SFP71960.1"/>
    </source>
</evidence>
<feature type="signal peptide" evidence="1">
    <location>
        <begin position="1"/>
        <end position="19"/>
    </location>
</feature>